<dbReference type="OrthoDB" id="1856718at2759"/>
<evidence type="ECO:0000313" key="5">
    <source>
        <dbReference type="Proteomes" id="UP000693970"/>
    </source>
</evidence>
<feature type="transmembrane region" description="Helical" evidence="2">
    <location>
        <begin position="268"/>
        <end position="288"/>
    </location>
</feature>
<evidence type="ECO:0000256" key="1">
    <source>
        <dbReference type="ARBA" id="ARBA00022630"/>
    </source>
</evidence>
<accession>A0A9K3LY88</accession>
<evidence type="ECO:0000259" key="3">
    <source>
        <dbReference type="PROSITE" id="PS50902"/>
    </source>
</evidence>
<reference evidence="4" key="2">
    <citation type="submission" date="2021-04" db="EMBL/GenBank/DDBJ databases">
        <authorList>
            <person name="Podell S."/>
        </authorList>
    </citation>
    <scope>NUCLEOTIDE SEQUENCE</scope>
    <source>
        <strain evidence="4">Hildebrandi</strain>
    </source>
</reference>
<dbReference type="GO" id="GO:0050660">
    <property type="term" value="F:flavin adenine dinucleotide binding"/>
    <property type="evidence" value="ECO:0007669"/>
    <property type="project" value="TreeGrafter"/>
</dbReference>
<dbReference type="EMBL" id="JAGRRH010000005">
    <property type="protein sequence ID" value="KAG7370342.1"/>
    <property type="molecule type" value="Genomic_DNA"/>
</dbReference>
<dbReference type="InterPro" id="IPR008254">
    <property type="entry name" value="Flavodoxin/NO_synth"/>
</dbReference>
<keyword evidence="2" id="KW-0812">Transmembrane</keyword>
<keyword evidence="2" id="KW-0472">Membrane</keyword>
<dbReference type="Pfam" id="PF00258">
    <property type="entry name" value="Flavodoxin_1"/>
    <property type="match status" value="1"/>
</dbReference>
<keyword evidence="2" id="KW-1133">Transmembrane helix</keyword>
<gene>
    <name evidence="4" type="ORF">IV203_028088</name>
</gene>
<keyword evidence="1" id="KW-0285">Flavoprotein</keyword>
<dbReference type="PROSITE" id="PS50902">
    <property type="entry name" value="FLAVODOXIN_LIKE"/>
    <property type="match status" value="1"/>
</dbReference>
<reference evidence="4" key="1">
    <citation type="journal article" date="2021" name="Sci. Rep.">
        <title>Diploid genomic architecture of Nitzschia inconspicua, an elite biomass production diatom.</title>
        <authorList>
            <person name="Oliver A."/>
            <person name="Podell S."/>
            <person name="Pinowska A."/>
            <person name="Traller J.C."/>
            <person name="Smith S.R."/>
            <person name="McClure R."/>
            <person name="Beliaev A."/>
            <person name="Bohutskyi P."/>
            <person name="Hill E.A."/>
            <person name="Rabines A."/>
            <person name="Zheng H."/>
            <person name="Allen L.Z."/>
            <person name="Kuo A."/>
            <person name="Grigoriev I.V."/>
            <person name="Allen A.E."/>
            <person name="Hazlebeck D."/>
            <person name="Allen E.E."/>
        </authorList>
    </citation>
    <scope>NUCLEOTIDE SEQUENCE</scope>
    <source>
        <strain evidence="4">Hildebrandi</strain>
    </source>
</reference>
<dbReference type="GO" id="GO:0010181">
    <property type="term" value="F:FMN binding"/>
    <property type="evidence" value="ECO:0007669"/>
    <property type="project" value="InterPro"/>
</dbReference>
<dbReference type="PANTHER" id="PTHR19384">
    <property type="entry name" value="NITRIC OXIDE SYNTHASE-RELATED"/>
    <property type="match status" value="1"/>
</dbReference>
<proteinExistence type="predicted"/>
<keyword evidence="5" id="KW-1185">Reference proteome</keyword>
<protein>
    <submittedName>
        <fullName evidence="4">Flavodoxin</fullName>
    </submittedName>
</protein>
<feature type="domain" description="Flavodoxin-like" evidence="3">
    <location>
        <begin position="16"/>
        <end position="207"/>
    </location>
</feature>
<name>A0A9K3LY88_9STRA</name>
<organism evidence="4 5">
    <name type="scientific">Nitzschia inconspicua</name>
    <dbReference type="NCBI Taxonomy" id="303405"/>
    <lineage>
        <taxon>Eukaryota</taxon>
        <taxon>Sar</taxon>
        <taxon>Stramenopiles</taxon>
        <taxon>Ochrophyta</taxon>
        <taxon>Bacillariophyta</taxon>
        <taxon>Bacillariophyceae</taxon>
        <taxon>Bacillariophycidae</taxon>
        <taxon>Bacillariales</taxon>
        <taxon>Bacillariaceae</taxon>
        <taxon>Nitzschia</taxon>
    </lineage>
</organism>
<dbReference type="AlphaFoldDB" id="A0A9K3LY88"/>
<evidence type="ECO:0000313" key="4">
    <source>
        <dbReference type="EMBL" id="KAG7370342.1"/>
    </source>
</evidence>
<dbReference type="PANTHER" id="PTHR19384:SF109">
    <property type="entry name" value="SULFITE REDUCTASE [NADPH] FLAVOPROTEIN COMPONENT"/>
    <property type="match status" value="1"/>
</dbReference>
<dbReference type="GO" id="GO:0004783">
    <property type="term" value="F:sulfite reductase (NADPH) activity"/>
    <property type="evidence" value="ECO:0007669"/>
    <property type="project" value="TreeGrafter"/>
</dbReference>
<dbReference type="Proteomes" id="UP000693970">
    <property type="component" value="Unassembled WGS sequence"/>
</dbReference>
<sequence length="297" mass="32768">MTSSSLSTPTCKQQHLYVLYGSQTGNSEQAAEDFCRQLQQKYKITVDNDDINNNDNNNTPSFWKQHNLPECNVTTTCIQLDDFLELKQAQFDGRCIVIFVSSYGVGQAPLGAYRFRSLADELVVLKKTMNDEKQPSSLFTIYNGLYYAVCGLGDSTYPTYLKNPTTIDQALEAAGATRMQPLGKADAHQMGEQAQDKVIQRWIDDLWLPLAKALTTTTTTINDNDKGVVDAKEMQRQTLQLLKRLDPDFKITASVGGSNNNNLNSTTVLLAMAILVALVAVLLGTRVIPLPTSTSPS</sequence>
<dbReference type="GO" id="GO:0005829">
    <property type="term" value="C:cytosol"/>
    <property type="evidence" value="ECO:0007669"/>
    <property type="project" value="TreeGrafter"/>
</dbReference>
<evidence type="ECO:0000256" key="2">
    <source>
        <dbReference type="SAM" id="Phobius"/>
    </source>
</evidence>
<comment type="caution">
    <text evidence="4">The sequence shown here is derived from an EMBL/GenBank/DDBJ whole genome shotgun (WGS) entry which is preliminary data.</text>
</comment>